<proteinExistence type="predicted"/>
<evidence type="ECO:0000256" key="3">
    <source>
        <dbReference type="ARBA" id="ARBA00022777"/>
    </source>
</evidence>
<dbReference type="SUPFAM" id="SSF56112">
    <property type="entry name" value="Protein kinase-like (PK-like)"/>
    <property type="match status" value="1"/>
</dbReference>
<dbReference type="SMART" id="SM00220">
    <property type="entry name" value="S_TKc"/>
    <property type="match status" value="1"/>
</dbReference>
<dbReference type="GO" id="GO:0005524">
    <property type="term" value="F:ATP binding"/>
    <property type="evidence" value="ECO:0007669"/>
    <property type="project" value="UniProtKB-KW"/>
</dbReference>
<evidence type="ECO:0000256" key="2">
    <source>
        <dbReference type="ARBA" id="ARBA00022741"/>
    </source>
</evidence>
<accession>A0A8J9SRX5</accession>
<dbReference type="EMBL" id="OU594953">
    <property type="protein sequence ID" value="CAG9280082.1"/>
    <property type="molecule type" value="Genomic_DNA"/>
</dbReference>
<dbReference type="Gene3D" id="1.10.510.10">
    <property type="entry name" value="Transferase(Phosphotransferase) domain 1"/>
    <property type="match status" value="1"/>
</dbReference>
<keyword evidence="4" id="KW-0067">ATP-binding</keyword>
<reference evidence="6" key="1">
    <citation type="submission" date="2022-02" db="EMBL/GenBank/DDBJ databases">
        <authorList>
            <person name="Giguere J D."/>
        </authorList>
    </citation>
    <scope>NUCLEOTIDE SEQUENCE</scope>
    <source>
        <strain evidence="6">CCAP 1055/1</strain>
    </source>
</reference>
<protein>
    <recommendedName>
        <fullName evidence="5">Protein kinase domain-containing protein</fullName>
    </recommendedName>
</protein>
<dbReference type="InterPro" id="IPR000719">
    <property type="entry name" value="Prot_kinase_dom"/>
</dbReference>
<name>A0A8J9SRX5_PHATR</name>
<evidence type="ECO:0000256" key="1">
    <source>
        <dbReference type="ARBA" id="ARBA00022679"/>
    </source>
</evidence>
<dbReference type="Proteomes" id="UP000836788">
    <property type="component" value="Chromosome 12"/>
</dbReference>
<dbReference type="InterPro" id="IPR011009">
    <property type="entry name" value="Kinase-like_dom_sf"/>
</dbReference>
<dbReference type="InterPro" id="IPR051681">
    <property type="entry name" value="Ser/Thr_Kinases-Pseudokinases"/>
</dbReference>
<gene>
    <name evidence="6" type="ORF">PTTT1_LOCUS12150</name>
</gene>
<dbReference type="PROSITE" id="PS50011">
    <property type="entry name" value="PROTEIN_KINASE_DOM"/>
    <property type="match status" value="1"/>
</dbReference>
<dbReference type="GO" id="GO:0004674">
    <property type="term" value="F:protein serine/threonine kinase activity"/>
    <property type="evidence" value="ECO:0007669"/>
    <property type="project" value="TreeGrafter"/>
</dbReference>
<feature type="domain" description="Protein kinase" evidence="5">
    <location>
        <begin position="66"/>
        <end position="375"/>
    </location>
</feature>
<keyword evidence="1" id="KW-0808">Transferase</keyword>
<evidence type="ECO:0000256" key="4">
    <source>
        <dbReference type="ARBA" id="ARBA00022840"/>
    </source>
</evidence>
<dbReference type="PANTHER" id="PTHR44329:SF288">
    <property type="entry name" value="MITOGEN-ACTIVATED PROTEIN KINASE KINASE KINASE 20"/>
    <property type="match status" value="1"/>
</dbReference>
<evidence type="ECO:0000259" key="5">
    <source>
        <dbReference type="PROSITE" id="PS50011"/>
    </source>
</evidence>
<dbReference type="Pfam" id="PF00069">
    <property type="entry name" value="Pkinase"/>
    <property type="match status" value="1"/>
</dbReference>
<sequence>MAPCNTEPIPLHEGVTSRQLNWRQQSLVRRAVSFVQDDLQHVLSFSPFLRSPPHHNQSALLHRTEIQTGQLLGYGGFSEVHEIVGFALNPSVSHQLTPFQQRARLLLQRQCIDPVTGRGRYAIKHLQARLLEKNSDEFAHAASDLAVEAQYLGAIEHPHILSVRGLPIEGIHALADGKHDAFFIVTDRLEDTLDRRVQSWQTRDADVLYKAELALQLASALEYLHERRIVFRDLKPQNIGFTSDGTLKLFDFGLCRELPSPDLTCFADVYEVFSMSGVGTRRYMAPEVANEGKYNCKADVYGWSMVVWEMLNTSKPYPTYSLEDHKQRVCIEGERPPINRSWPLQLQGLLTQAWTPLLPERLTSREVCGMLHGTINSIKLSLLLDSPESPIAVAESAWAIDHTSTAITSMSSSWGLAKASCSPDSIRLSLPPDLLNASYSSDTCSLLDRSLMALTVSSSSSMEGFEVTSTAEPYQHHQFPSQDETYWGRNKLVQYHF</sequence>
<organism evidence="6">
    <name type="scientific">Phaeodactylum tricornutum</name>
    <name type="common">Diatom</name>
    <dbReference type="NCBI Taxonomy" id="2850"/>
    <lineage>
        <taxon>Eukaryota</taxon>
        <taxon>Sar</taxon>
        <taxon>Stramenopiles</taxon>
        <taxon>Ochrophyta</taxon>
        <taxon>Bacillariophyta</taxon>
        <taxon>Bacillariophyceae</taxon>
        <taxon>Bacillariophycidae</taxon>
        <taxon>Naviculales</taxon>
        <taxon>Phaeodactylaceae</taxon>
        <taxon>Phaeodactylum</taxon>
    </lineage>
</organism>
<keyword evidence="3" id="KW-0418">Kinase</keyword>
<keyword evidence="2" id="KW-0547">Nucleotide-binding</keyword>
<evidence type="ECO:0000313" key="6">
    <source>
        <dbReference type="EMBL" id="CAG9280082.1"/>
    </source>
</evidence>
<dbReference type="PANTHER" id="PTHR44329">
    <property type="entry name" value="SERINE/THREONINE-PROTEIN KINASE TNNI3K-RELATED"/>
    <property type="match status" value="1"/>
</dbReference>
<dbReference type="AlphaFoldDB" id="A0A8J9SRX5"/>